<feature type="domain" description="FtsX extracellular" evidence="13">
    <location>
        <begin position="82"/>
        <end position="170"/>
    </location>
</feature>
<keyword evidence="8 10" id="KW-0472">Membrane</keyword>
<evidence type="ECO:0000313" key="15">
    <source>
        <dbReference type="Proteomes" id="UP000886817"/>
    </source>
</evidence>
<dbReference type="InterPro" id="IPR003838">
    <property type="entry name" value="ABC3_permease_C"/>
</dbReference>
<feature type="transmembrane region" description="Helical" evidence="11">
    <location>
        <begin position="287"/>
        <end position="309"/>
    </location>
</feature>
<evidence type="ECO:0000256" key="2">
    <source>
        <dbReference type="ARBA" id="ARBA00007379"/>
    </source>
</evidence>
<dbReference type="InterPro" id="IPR004513">
    <property type="entry name" value="FtsX"/>
</dbReference>
<evidence type="ECO:0000256" key="3">
    <source>
        <dbReference type="ARBA" id="ARBA00021907"/>
    </source>
</evidence>
<feature type="transmembrane region" description="Helical" evidence="11">
    <location>
        <begin position="186"/>
        <end position="211"/>
    </location>
</feature>
<dbReference type="Gene3D" id="3.30.70.3040">
    <property type="match status" value="1"/>
</dbReference>
<feature type="transmembrane region" description="Helical" evidence="11">
    <location>
        <begin position="232"/>
        <end position="261"/>
    </location>
</feature>
<dbReference type="GO" id="GO:0005886">
    <property type="term" value="C:plasma membrane"/>
    <property type="evidence" value="ECO:0007669"/>
    <property type="project" value="UniProtKB-SubCell"/>
</dbReference>
<organism evidence="14 15">
    <name type="scientific">Candidatus Blautia gallistercoris</name>
    <dbReference type="NCBI Taxonomy" id="2838490"/>
    <lineage>
        <taxon>Bacteria</taxon>
        <taxon>Bacillati</taxon>
        <taxon>Bacillota</taxon>
        <taxon>Clostridia</taxon>
        <taxon>Lachnospirales</taxon>
        <taxon>Lachnospiraceae</taxon>
        <taxon>Blautia</taxon>
    </lineage>
</organism>
<protein>
    <recommendedName>
        <fullName evidence="3 10">Cell division protein FtsX</fullName>
    </recommendedName>
</protein>
<evidence type="ECO:0000313" key="14">
    <source>
        <dbReference type="EMBL" id="HIX60144.1"/>
    </source>
</evidence>
<keyword evidence="4 10" id="KW-1003">Cell membrane</keyword>
<comment type="similarity">
    <text evidence="2 10">Belongs to the ABC-4 integral membrane protein family. FtsX subfamily.</text>
</comment>
<dbReference type="EMBL" id="DXEX01000229">
    <property type="protein sequence ID" value="HIX60144.1"/>
    <property type="molecule type" value="Genomic_DNA"/>
</dbReference>
<evidence type="ECO:0000256" key="1">
    <source>
        <dbReference type="ARBA" id="ARBA00004651"/>
    </source>
</evidence>
<evidence type="ECO:0000256" key="7">
    <source>
        <dbReference type="ARBA" id="ARBA00022989"/>
    </source>
</evidence>
<reference evidence="14" key="1">
    <citation type="journal article" date="2021" name="PeerJ">
        <title>Extensive microbial diversity within the chicken gut microbiome revealed by metagenomics and culture.</title>
        <authorList>
            <person name="Gilroy R."/>
            <person name="Ravi A."/>
            <person name="Getino M."/>
            <person name="Pursley I."/>
            <person name="Horton D.L."/>
            <person name="Alikhan N.F."/>
            <person name="Baker D."/>
            <person name="Gharbi K."/>
            <person name="Hall N."/>
            <person name="Watson M."/>
            <person name="Adriaenssens E.M."/>
            <person name="Foster-Nyarko E."/>
            <person name="Jarju S."/>
            <person name="Secka A."/>
            <person name="Antonio M."/>
            <person name="Oren A."/>
            <person name="Chaudhuri R.R."/>
            <person name="La Ragione R."/>
            <person name="Hildebrand F."/>
            <person name="Pallen M.J."/>
        </authorList>
    </citation>
    <scope>NUCLEOTIDE SEQUENCE</scope>
    <source>
        <strain evidence="14">ChiSjej1B19-8411</strain>
    </source>
</reference>
<evidence type="ECO:0000256" key="9">
    <source>
        <dbReference type="ARBA" id="ARBA00023306"/>
    </source>
</evidence>
<comment type="function">
    <text evidence="10">Part of the ABC transporter FtsEX involved in asymmetric cellular division facilitating the initiation of sporulation.</text>
</comment>
<evidence type="ECO:0000256" key="8">
    <source>
        <dbReference type="ARBA" id="ARBA00023136"/>
    </source>
</evidence>
<accession>A0A9D2B4I0</accession>
<keyword evidence="9 10" id="KW-0131">Cell cycle</keyword>
<dbReference type="Pfam" id="PF02687">
    <property type="entry name" value="FtsX"/>
    <property type="match status" value="1"/>
</dbReference>
<comment type="caution">
    <text evidence="14">The sequence shown here is derived from an EMBL/GenBank/DDBJ whole genome shotgun (WGS) entry which is preliminary data.</text>
</comment>
<name>A0A9D2B4I0_9FIRM</name>
<dbReference type="PANTHER" id="PTHR47755">
    <property type="entry name" value="CELL DIVISION PROTEIN FTSX"/>
    <property type="match status" value="1"/>
</dbReference>
<dbReference type="PIRSF" id="PIRSF003097">
    <property type="entry name" value="FtsX"/>
    <property type="match status" value="1"/>
</dbReference>
<evidence type="ECO:0000259" key="12">
    <source>
        <dbReference type="Pfam" id="PF02687"/>
    </source>
</evidence>
<feature type="transmembrane region" description="Helical" evidence="11">
    <location>
        <begin position="21"/>
        <end position="45"/>
    </location>
</feature>
<dbReference type="PANTHER" id="PTHR47755:SF1">
    <property type="entry name" value="CELL DIVISION PROTEIN FTSX"/>
    <property type="match status" value="1"/>
</dbReference>
<dbReference type="AlphaFoldDB" id="A0A9D2B4I0"/>
<dbReference type="InterPro" id="IPR040690">
    <property type="entry name" value="FtsX_ECD"/>
</dbReference>
<evidence type="ECO:0000256" key="6">
    <source>
        <dbReference type="ARBA" id="ARBA00022692"/>
    </source>
</evidence>
<dbReference type="GO" id="GO:0051301">
    <property type="term" value="P:cell division"/>
    <property type="evidence" value="ECO:0007669"/>
    <property type="project" value="UniProtKB-KW"/>
</dbReference>
<keyword evidence="7 11" id="KW-1133">Transmembrane helix</keyword>
<feature type="domain" description="ABC3 transporter permease C-terminal" evidence="12">
    <location>
        <begin position="193"/>
        <end position="312"/>
    </location>
</feature>
<evidence type="ECO:0000256" key="10">
    <source>
        <dbReference type="PIRNR" id="PIRNR003097"/>
    </source>
</evidence>
<sequence>MRISSMWYTLKQGFKNIGRNWMFSLASIITMAACIFLFGIFYSIVNNVDYITQHIEQDVPIVVFFGEKEEEGTTEEGSESSETLDQDKIDEIGSLLRKRPEIKRIEYVSAEEAWQEFVEQNFADHPEAAETFKDDNPLATSANYRVYVNNIEDQEELIEYIEGLDYVRSVEHSDAAVRTLSSLNRLVSMVSIALIILLLVVSVFLISNTVSTGISIRKEEIGIMKLIGATDFFVKVPFLLEGIILGLIGAAIPLVVLYFGYTQAVTFILERFSILQDLMVFMPVNDIFRMLLPIGLALGIGIGFVGSYITTRKHLRV</sequence>
<dbReference type="Proteomes" id="UP000886817">
    <property type="component" value="Unassembled WGS sequence"/>
</dbReference>
<evidence type="ECO:0000256" key="4">
    <source>
        <dbReference type="ARBA" id="ARBA00022475"/>
    </source>
</evidence>
<dbReference type="InterPro" id="IPR058204">
    <property type="entry name" value="FtsX_firmicutes-type"/>
</dbReference>
<dbReference type="PROSITE" id="PS51257">
    <property type="entry name" value="PROKAR_LIPOPROTEIN"/>
    <property type="match status" value="1"/>
</dbReference>
<keyword evidence="5 10" id="KW-0132">Cell division</keyword>
<gene>
    <name evidence="14" type="primary">ftsX</name>
    <name evidence="14" type="ORF">IAA45_10605</name>
</gene>
<evidence type="ECO:0000259" key="13">
    <source>
        <dbReference type="Pfam" id="PF18075"/>
    </source>
</evidence>
<comment type="subcellular location">
    <subcellularLocation>
        <location evidence="1">Cell membrane</location>
        <topology evidence="1">Multi-pass membrane protein</topology>
    </subcellularLocation>
</comment>
<evidence type="ECO:0000256" key="5">
    <source>
        <dbReference type="ARBA" id="ARBA00022618"/>
    </source>
</evidence>
<evidence type="ECO:0000256" key="11">
    <source>
        <dbReference type="SAM" id="Phobius"/>
    </source>
</evidence>
<reference evidence="14" key="2">
    <citation type="submission" date="2021-04" db="EMBL/GenBank/DDBJ databases">
        <authorList>
            <person name="Gilroy R."/>
        </authorList>
    </citation>
    <scope>NUCLEOTIDE SEQUENCE</scope>
    <source>
        <strain evidence="14">ChiSjej1B19-8411</strain>
    </source>
</reference>
<dbReference type="Pfam" id="PF18075">
    <property type="entry name" value="FtsX_ECD"/>
    <property type="match status" value="1"/>
</dbReference>
<dbReference type="NCBIfam" id="NF038347">
    <property type="entry name" value="FtsX_Gpos"/>
    <property type="match status" value="1"/>
</dbReference>
<proteinExistence type="inferred from homology"/>
<keyword evidence="6 11" id="KW-0812">Transmembrane</keyword>